<dbReference type="Pfam" id="PF12937">
    <property type="entry name" value="F-box-like"/>
    <property type="match status" value="1"/>
</dbReference>
<dbReference type="STRING" id="155417.A0A4Q4TKY1"/>
<evidence type="ECO:0000313" key="4">
    <source>
        <dbReference type="EMBL" id="RYP06447.1"/>
    </source>
</evidence>
<evidence type="ECO:0000259" key="3">
    <source>
        <dbReference type="PROSITE" id="PS50181"/>
    </source>
</evidence>
<comment type="caution">
    <text evidence="4">The sequence shown here is derived from an EMBL/GenBank/DDBJ whole genome shotgun (WGS) entry which is preliminary data.</text>
</comment>
<keyword evidence="1" id="KW-0175">Coiled coil</keyword>
<feature type="compositionally biased region" description="Acidic residues" evidence="2">
    <location>
        <begin position="503"/>
        <end position="525"/>
    </location>
</feature>
<dbReference type="EMBL" id="QJNU01000130">
    <property type="protein sequence ID" value="RYP06447.1"/>
    <property type="molecule type" value="Genomic_DNA"/>
</dbReference>
<gene>
    <name evidence="4" type="ORF">DL764_003183</name>
</gene>
<dbReference type="SUPFAM" id="SSF81383">
    <property type="entry name" value="F-box domain"/>
    <property type="match status" value="1"/>
</dbReference>
<feature type="compositionally biased region" description="Basic and acidic residues" evidence="2">
    <location>
        <begin position="378"/>
        <end position="389"/>
    </location>
</feature>
<dbReference type="OrthoDB" id="4200124at2759"/>
<sequence length="973" mass="108088">MSSDIKSPAIESRKLGFLGLPEEIQKDVFSHCSQADWICLSLVSHHFRELAAAQLYRNFHIVFPDEDDASFDSPIDGLAGGLDTFVTSDYNYAKHLRDISLDTLSTGPKAELAYKSYLFNVSCGKFMNTLLLLTLRKAKALDTFRWNIRVELSRPVYNALHNIKSLRHLHLRLQAGPSLYEPLPPVLSGMPGVEWPVATQGNEPPISQAYNPPPLHITPQAQMSTPPVIPSSVALAATQMPEPYSGRNYKKSATARGPPTLSGFKQLESLSILDIDSLDIVTEIKSCVRNSSSALKTLKLSFSDGLAMQARKPSLDVEVEDSDQEDDFQVVAVPPVSQYNDGSGPAKIFRAQEERKAQETVLGRILEVEPFLVNEHQPASEDTTRRENEQASPTPGEAFIDAIENASRRMWANLDGSGEFDIVSQQEALDQIIKAAKLYVESKEAKASDGTSVEETAAAPASKDLATPQLTQADGSIEVPKESRTAGNTLLGLRPKDEYAEANPEDIDVTAPEEEIGGEGQDESNMESPPTDLVPVETPDNSYEVDSPVDSGAKNRAVQLRNVRRLDIKLELLEKYADEITKEIQLLDAAGEQYGYRMGQARLHLLRINALMRRVQTAMNAVEAETDDIEAQAKAALDDKEELRRRVTEYGRDTRGIALESLAIHLIPTKASVLGRAIDLRTLKRITLLNVGSQAPIWALLMKENKLQPLPLRMISTDNVCPFFLQLVSQLDRVDELFMLERGSRFKPESFAPKTRVDLGQIKKMVLKKHMETLKILIIKNEADGAWDVDEKTIQLICRRGRALEELAVVMGIRAMHAFLQHLTGLTSLYALHILSFRSDDTCVSVLREMRRFMVDTLSHHPELKLEWIAVGDEGRAQRIMRRDDTPSSTKKKNAGEKDKGKWKGPPVDANGHLSNSGGGGYPVFPAHGWEPDSETDDGDDFTTLRLDLSEPLAFYDTWGVRIFQKEIVAGRL</sequence>
<feature type="region of interest" description="Disordered" evidence="2">
    <location>
        <begin position="443"/>
        <end position="532"/>
    </location>
</feature>
<dbReference type="Proteomes" id="UP000293360">
    <property type="component" value="Unassembled WGS sequence"/>
</dbReference>
<feature type="domain" description="F-box" evidence="3">
    <location>
        <begin position="14"/>
        <end position="59"/>
    </location>
</feature>
<feature type="coiled-coil region" evidence="1">
    <location>
        <begin position="563"/>
        <end position="653"/>
    </location>
</feature>
<feature type="region of interest" description="Disordered" evidence="2">
    <location>
        <begin position="879"/>
        <end position="942"/>
    </location>
</feature>
<accession>A0A4Q4TKY1</accession>
<feature type="compositionally biased region" description="Acidic residues" evidence="2">
    <location>
        <begin position="932"/>
        <end position="941"/>
    </location>
</feature>
<name>A0A4Q4TKY1_9PEZI</name>
<keyword evidence="5" id="KW-1185">Reference proteome</keyword>
<evidence type="ECO:0000256" key="1">
    <source>
        <dbReference type="SAM" id="Coils"/>
    </source>
</evidence>
<dbReference type="AlphaFoldDB" id="A0A4Q4TKY1"/>
<organism evidence="4 5">
    <name type="scientific">Monosporascus ibericus</name>
    <dbReference type="NCBI Taxonomy" id="155417"/>
    <lineage>
        <taxon>Eukaryota</taxon>
        <taxon>Fungi</taxon>
        <taxon>Dikarya</taxon>
        <taxon>Ascomycota</taxon>
        <taxon>Pezizomycotina</taxon>
        <taxon>Sordariomycetes</taxon>
        <taxon>Xylariomycetidae</taxon>
        <taxon>Xylariales</taxon>
        <taxon>Xylariales incertae sedis</taxon>
        <taxon>Monosporascus</taxon>
    </lineage>
</organism>
<reference evidence="4 5" key="1">
    <citation type="submission" date="2018-06" db="EMBL/GenBank/DDBJ databases">
        <title>Complete Genomes of Monosporascus.</title>
        <authorList>
            <person name="Robinson A.J."/>
            <person name="Natvig D.O."/>
        </authorList>
    </citation>
    <scope>NUCLEOTIDE SEQUENCE [LARGE SCALE GENOMIC DNA]</scope>
    <source>
        <strain evidence="4 5">CBS 110550</strain>
    </source>
</reference>
<evidence type="ECO:0000313" key="5">
    <source>
        <dbReference type="Proteomes" id="UP000293360"/>
    </source>
</evidence>
<dbReference type="InterPro" id="IPR036047">
    <property type="entry name" value="F-box-like_dom_sf"/>
</dbReference>
<evidence type="ECO:0000256" key="2">
    <source>
        <dbReference type="SAM" id="MobiDB-lite"/>
    </source>
</evidence>
<dbReference type="InterPro" id="IPR001810">
    <property type="entry name" value="F-box_dom"/>
</dbReference>
<protein>
    <recommendedName>
        <fullName evidence="3">F-box domain-containing protein</fullName>
    </recommendedName>
</protein>
<feature type="region of interest" description="Disordered" evidence="2">
    <location>
        <begin position="373"/>
        <end position="397"/>
    </location>
</feature>
<proteinExistence type="predicted"/>
<dbReference type="PROSITE" id="PS50181">
    <property type="entry name" value="FBOX"/>
    <property type="match status" value="1"/>
</dbReference>